<dbReference type="EMBL" id="BAABLV010000019">
    <property type="protein sequence ID" value="GAA4895878.1"/>
    <property type="molecule type" value="Genomic_DNA"/>
</dbReference>
<gene>
    <name evidence="2" type="ORF">GCM10025789_11840</name>
</gene>
<dbReference type="Proteomes" id="UP001501521">
    <property type="component" value="Unassembled WGS sequence"/>
</dbReference>
<proteinExistence type="inferred from homology"/>
<dbReference type="Pfam" id="PF10282">
    <property type="entry name" value="Lactonase"/>
    <property type="match status" value="1"/>
</dbReference>
<dbReference type="SUPFAM" id="SSF50974">
    <property type="entry name" value="Nitrous oxide reductase, N-terminal domain"/>
    <property type="match status" value="1"/>
</dbReference>
<dbReference type="Gene3D" id="2.130.10.10">
    <property type="entry name" value="YVTN repeat-like/Quinoprotein amine dehydrogenase"/>
    <property type="match status" value="1"/>
</dbReference>
<dbReference type="RefSeq" id="WP_345580405.1">
    <property type="nucleotide sequence ID" value="NZ_BAABLV010000019.1"/>
</dbReference>
<dbReference type="PANTHER" id="PTHR30344">
    <property type="entry name" value="6-PHOSPHOGLUCONOLACTONASE-RELATED"/>
    <property type="match status" value="1"/>
</dbReference>
<sequence length="341" mass="36454">MSNDALILVGNSKGGTLTTLRISDEQLAWVGGVTVGKGCSTFAVDHARHLLYVATSEPSPAIVTMRIDPAHGRHEEISRRGVSDPLAYLDVSPKGHMLLAASYHGGWGASYQVVDGVVVEESARLDHRNMHAALFDPTGHNAYFVSLGDDLIAQFATTADGGLTELSEPHVRATPGTGPRHLVFSPDAEHAYLLTEFTGEAIHFERGESGRLTRREEVPAFDVTRGLRTSSFGVDPMAGHLVWGADLALAAGGRWLLCTERTESTVGAVAVGADGRLSGPVVITDTETQPRGLTVSPDGEYVVVVGERSGQASLYRIYDDGNLVLQSQLETGEGPNWVRFL</sequence>
<comment type="caution">
    <text evidence="2">The sequence shown here is derived from an EMBL/GenBank/DDBJ whole genome shotgun (WGS) entry which is preliminary data.</text>
</comment>
<dbReference type="InterPro" id="IPR019405">
    <property type="entry name" value="Lactonase_7-beta_prop"/>
</dbReference>
<name>A0ABP9F9Z9_9ACTN</name>
<evidence type="ECO:0000313" key="3">
    <source>
        <dbReference type="Proteomes" id="UP001501521"/>
    </source>
</evidence>
<accession>A0ABP9F9Z9</accession>
<keyword evidence="3" id="KW-1185">Reference proteome</keyword>
<evidence type="ECO:0000256" key="1">
    <source>
        <dbReference type="ARBA" id="ARBA00005564"/>
    </source>
</evidence>
<dbReference type="InterPro" id="IPR050282">
    <property type="entry name" value="Cycloisomerase_2"/>
</dbReference>
<dbReference type="InterPro" id="IPR011045">
    <property type="entry name" value="N2O_reductase_N"/>
</dbReference>
<comment type="similarity">
    <text evidence="1">Belongs to the cycloisomerase 2 family.</text>
</comment>
<protein>
    <submittedName>
        <fullName evidence="2">Lactonase family protein</fullName>
    </submittedName>
</protein>
<reference evidence="3" key="1">
    <citation type="journal article" date="2019" name="Int. J. Syst. Evol. Microbiol.">
        <title>The Global Catalogue of Microorganisms (GCM) 10K type strain sequencing project: providing services to taxonomists for standard genome sequencing and annotation.</title>
        <authorList>
            <consortium name="The Broad Institute Genomics Platform"/>
            <consortium name="The Broad Institute Genome Sequencing Center for Infectious Disease"/>
            <person name="Wu L."/>
            <person name="Ma J."/>
        </authorList>
    </citation>
    <scope>NUCLEOTIDE SEQUENCE [LARGE SCALE GENOMIC DNA]</scope>
    <source>
        <strain evidence="3">JCM 19125</strain>
    </source>
</reference>
<organism evidence="2 3">
    <name type="scientific">Tessaracoccus lubricantis</name>
    <dbReference type="NCBI Taxonomy" id="545543"/>
    <lineage>
        <taxon>Bacteria</taxon>
        <taxon>Bacillati</taxon>
        <taxon>Actinomycetota</taxon>
        <taxon>Actinomycetes</taxon>
        <taxon>Propionibacteriales</taxon>
        <taxon>Propionibacteriaceae</taxon>
        <taxon>Tessaracoccus</taxon>
    </lineage>
</organism>
<dbReference type="InterPro" id="IPR015943">
    <property type="entry name" value="WD40/YVTN_repeat-like_dom_sf"/>
</dbReference>
<evidence type="ECO:0000313" key="2">
    <source>
        <dbReference type="EMBL" id="GAA4895878.1"/>
    </source>
</evidence>
<dbReference type="PANTHER" id="PTHR30344:SF1">
    <property type="entry name" value="6-PHOSPHOGLUCONOLACTONASE"/>
    <property type="match status" value="1"/>
</dbReference>